<comment type="caution">
    <text evidence="3">The sequence shown here is derived from an EMBL/GenBank/DDBJ whole genome shotgun (WGS) entry which is preliminary data.</text>
</comment>
<keyword evidence="1" id="KW-0732">Signal</keyword>
<evidence type="ECO:0000313" key="3">
    <source>
        <dbReference type="EMBL" id="MFC5652084.1"/>
    </source>
</evidence>
<dbReference type="EMBL" id="JBHSOW010000092">
    <property type="protein sequence ID" value="MFC5652084.1"/>
    <property type="molecule type" value="Genomic_DNA"/>
</dbReference>
<dbReference type="InterPro" id="IPR001119">
    <property type="entry name" value="SLH_dom"/>
</dbReference>
<dbReference type="Pfam" id="PF00395">
    <property type="entry name" value="SLH"/>
    <property type="match status" value="2"/>
</dbReference>
<dbReference type="PROSITE" id="PS51272">
    <property type="entry name" value="SLH"/>
    <property type="match status" value="2"/>
</dbReference>
<keyword evidence="4" id="KW-1185">Reference proteome</keyword>
<gene>
    <name evidence="3" type="ORF">ACFPYJ_23810</name>
</gene>
<organism evidence="3 4">
    <name type="scientific">Paenibacillus solisilvae</name>
    <dbReference type="NCBI Taxonomy" id="2486751"/>
    <lineage>
        <taxon>Bacteria</taxon>
        <taxon>Bacillati</taxon>
        <taxon>Bacillota</taxon>
        <taxon>Bacilli</taxon>
        <taxon>Bacillales</taxon>
        <taxon>Paenibacillaceae</taxon>
        <taxon>Paenibacillus</taxon>
    </lineage>
</organism>
<evidence type="ECO:0000256" key="1">
    <source>
        <dbReference type="SAM" id="SignalP"/>
    </source>
</evidence>
<feature type="chain" id="PRO_5047304232" evidence="1">
    <location>
        <begin position="28"/>
        <end position="905"/>
    </location>
</feature>
<proteinExistence type="predicted"/>
<accession>A0ABW0W5R8</accession>
<feature type="domain" description="SLH" evidence="2">
    <location>
        <begin position="173"/>
        <end position="236"/>
    </location>
</feature>
<reference evidence="4" key="1">
    <citation type="journal article" date="2019" name="Int. J. Syst. Evol. Microbiol.">
        <title>The Global Catalogue of Microorganisms (GCM) 10K type strain sequencing project: providing services to taxonomists for standard genome sequencing and annotation.</title>
        <authorList>
            <consortium name="The Broad Institute Genomics Platform"/>
            <consortium name="The Broad Institute Genome Sequencing Center for Infectious Disease"/>
            <person name="Wu L."/>
            <person name="Ma J."/>
        </authorList>
    </citation>
    <scope>NUCLEOTIDE SEQUENCE [LARGE SCALE GENOMIC DNA]</scope>
    <source>
        <strain evidence="4">CGMCC 1.3240</strain>
    </source>
</reference>
<feature type="signal peptide" evidence="1">
    <location>
        <begin position="1"/>
        <end position="27"/>
    </location>
</feature>
<dbReference type="Proteomes" id="UP001596047">
    <property type="component" value="Unassembled WGS sequence"/>
</dbReference>
<dbReference type="RefSeq" id="WP_379190721.1">
    <property type="nucleotide sequence ID" value="NZ_JBHSOW010000092.1"/>
</dbReference>
<protein>
    <submittedName>
        <fullName evidence="3">S-layer homology domain-containing protein</fullName>
    </submittedName>
</protein>
<evidence type="ECO:0000259" key="2">
    <source>
        <dbReference type="PROSITE" id="PS51272"/>
    </source>
</evidence>
<evidence type="ECO:0000313" key="4">
    <source>
        <dbReference type="Proteomes" id="UP001596047"/>
    </source>
</evidence>
<feature type="domain" description="SLH" evidence="2">
    <location>
        <begin position="36"/>
        <end position="98"/>
    </location>
</feature>
<sequence length="905" mass="97764">MSLHTKWTRILSSFVIFSLLASLCVWGTTANASSAGIAGFSDVAAGHWAEKHIAKLALQGIVKGNNGLFKPNDNITQQEAVTLAVRFIGKENEINTDEAVVFPPTFQVGNYFKPYIVLAFNLGLLDRMQEFKLAETNPGSNWGEQKASREWITKLIIRAIGQQKLAESLDSTAVSFKDADKVGTGFKGYVNAAVQLQLVKGITADKFDPKGYATRASLATIFSRAESQFPVNYTGQSTGILSFIDGSSIKVYGESKEMTYQLTPDTYVTRFDSERSTTTDKLVLHAKISFITNGDKVVYLEQAEDKQQLETISGDLVSVLPDEHLLYILVQKKPLEISYDDKVEVKDASGAVIPVSSLPNNSKIEITRTAYQKEPQAISIKVQSAPVNKTGQGKIVSVEPSPASIKVLNAATNQEETFPVASQADVIWQGTIVEGGVAQIHAGDTVSYEVVNSVVTKIVILQSTVTTSTIRGEFYSASSDSKTIQYKRNAGTAQERLEAKFVTDAVEVTIEGLNGTMLTDLIKGDVLDLTLNQNDQVTAIKVVNRKVQVLNGVSIISYDADTKALLVKTASGGLVSVYLSDKTKIDYNGTSMTLSASSSFLVKNRKLTLGYTDDKAVLLQFVYKYTGTVTSINAVNNIVTINQSNGTTITLPLEYPSVDIYGKSNATLADVKVGDTVTALLNANQDKAVSLQVQTTAQYEVVSVDAAGKKLKLKSSGQVTAEYSALSWDFFNENGEKVTIANVSAGQIGNLNYMGSTPVSFKTVKVTVGRLAAAAADKLTIVDYNGASSDVLLGTVYSVVKNGVTSSSASTLQAGDRVEVKRDSKDQIIITVLSGLNKEFWKYDSSTGILSVKRANLSESNTFGVTTSTKVTQNDTPVSITQLKDGDKITLYFYQNKLVEIVKNT</sequence>
<name>A0ABW0W5R8_9BACL</name>